<keyword evidence="2" id="KW-1185">Reference proteome</keyword>
<name>A0A8I0MTH5_9GAMM</name>
<comment type="caution">
    <text evidence="1">The sequence shown here is derived from an EMBL/GenBank/DDBJ whole genome shotgun (WGS) entry which is preliminary data.</text>
</comment>
<sequence length="54" mass="6127">MKRFEKLKSIALSQPKILQQQKMNEIKWFKNGCSECPESGQCKSSEPSPEAPNS</sequence>
<accession>A0A8I0MTH5</accession>
<gene>
    <name evidence="1" type="ORF">PPEP_a2634</name>
</gene>
<evidence type="ECO:0000313" key="1">
    <source>
        <dbReference type="EMBL" id="MBE0344939.1"/>
    </source>
</evidence>
<proteinExistence type="predicted"/>
<organism evidence="1 2">
    <name type="scientific">Pseudoalteromonas peptidolytica F12-50-A1</name>
    <dbReference type="NCBI Taxonomy" id="1315280"/>
    <lineage>
        <taxon>Bacteria</taxon>
        <taxon>Pseudomonadati</taxon>
        <taxon>Pseudomonadota</taxon>
        <taxon>Gammaproteobacteria</taxon>
        <taxon>Alteromonadales</taxon>
        <taxon>Pseudoalteromonadaceae</taxon>
        <taxon>Pseudoalteromonas</taxon>
    </lineage>
</organism>
<dbReference type="EMBL" id="AQHF01000018">
    <property type="protein sequence ID" value="MBE0344939.1"/>
    <property type="molecule type" value="Genomic_DNA"/>
</dbReference>
<reference evidence="1 2" key="1">
    <citation type="submission" date="2015-06" db="EMBL/GenBank/DDBJ databases">
        <title>Genome sequence of Pseudoalteromonas peptidolytica.</title>
        <authorList>
            <person name="Xie B.-B."/>
            <person name="Rong J.-C."/>
            <person name="Qin Q.-L."/>
            <person name="Zhang Y.-Z."/>
        </authorList>
    </citation>
    <scope>NUCLEOTIDE SEQUENCE [LARGE SCALE GENOMIC DNA]</scope>
    <source>
        <strain evidence="1 2">F12-50-A1</strain>
    </source>
</reference>
<evidence type="ECO:0000313" key="2">
    <source>
        <dbReference type="Proteomes" id="UP000660708"/>
    </source>
</evidence>
<dbReference type="Proteomes" id="UP000660708">
    <property type="component" value="Unassembled WGS sequence"/>
</dbReference>
<dbReference type="AlphaFoldDB" id="A0A8I0MTH5"/>
<protein>
    <submittedName>
        <fullName evidence="1">Uncharacterized protein</fullName>
    </submittedName>
</protein>